<organism evidence="4 5">
    <name type="scientific">Salinibacterium amurskyense</name>
    <dbReference type="NCBI Taxonomy" id="205941"/>
    <lineage>
        <taxon>Bacteria</taxon>
        <taxon>Bacillati</taxon>
        <taxon>Actinomycetota</taxon>
        <taxon>Actinomycetes</taxon>
        <taxon>Micrococcales</taxon>
        <taxon>Microbacteriaceae</taxon>
        <taxon>Salinibacterium</taxon>
    </lineage>
</organism>
<evidence type="ECO:0000259" key="3">
    <source>
        <dbReference type="Pfam" id="PF01557"/>
    </source>
</evidence>
<keyword evidence="2" id="KW-0479">Metal-binding</keyword>
<accession>A0A2M9D9X9</accession>
<dbReference type="Proteomes" id="UP000231742">
    <property type="component" value="Unassembled WGS sequence"/>
</dbReference>
<dbReference type="GO" id="GO:0046872">
    <property type="term" value="F:metal ion binding"/>
    <property type="evidence" value="ECO:0007669"/>
    <property type="project" value="UniProtKB-KW"/>
</dbReference>
<keyword evidence="5" id="KW-1185">Reference proteome</keyword>
<comment type="caution">
    <text evidence="4">The sequence shown here is derived from an EMBL/GenBank/DDBJ whole genome shotgun (WGS) entry which is preliminary data.</text>
</comment>
<reference evidence="4 5" key="1">
    <citation type="submission" date="2017-11" db="EMBL/GenBank/DDBJ databases">
        <title>Genomic Encyclopedia of Archaeal and Bacterial Type Strains, Phase II (KMG-II): From Individual Species to Whole Genera.</title>
        <authorList>
            <person name="Goeker M."/>
        </authorList>
    </citation>
    <scope>NUCLEOTIDE SEQUENCE [LARGE SCALE GENOMIC DNA]</scope>
    <source>
        <strain evidence="4 5">DSM 16400</strain>
    </source>
</reference>
<dbReference type="SUPFAM" id="SSF56529">
    <property type="entry name" value="FAH"/>
    <property type="match status" value="1"/>
</dbReference>
<dbReference type="InterPro" id="IPR011234">
    <property type="entry name" value="Fumarylacetoacetase-like_C"/>
</dbReference>
<dbReference type="PANTHER" id="PTHR42796:SF4">
    <property type="entry name" value="FUMARYLACETOACETATE HYDROLASE DOMAIN-CONTAINING PROTEIN 2A"/>
    <property type="match status" value="1"/>
</dbReference>
<name>A0A2M9D9X9_9MICO</name>
<feature type="domain" description="Fumarylacetoacetase-like C-terminal" evidence="3">
    <location>
        <begin position="75"/>
        <end position="276"/>
    </location>
</feature>
<comment type="similarity">
    <text evidence="1">Belongs to the FAH family.</text>
</comment>
<evidence type="ECO:0000256" key="2">
    <source>
        <dbReference type="ARBA" id="ARBA00022723"/>
    </source>
</evidence>
<evidence type="ECO:0000313" key="5">
    <source>
        <dbReference type="Proteomes" id="UP000231742"/>
    </source>
</evidence>
<dbReference type="PANTHER" id="PTHR42796">
    <property type="entry name" value="FUMARYLACETOACETATE HYDROLASE DOMAIN-CONTAINING PROTEIN 2A-RELATED"/>
    <property type="match status" value="1"/>
</dbReference>
<dbReference type="RefSeq" id="WP_100389122.1">
    <property type="nucleotide sequence ID" value="NZ_BMZU01000001.1"/>
</dbReference>
<gene>
    <name evidence="4" type="ORF">CLV85_1738</name>
</gene>
<protein>
    <submittedName>
        <fullName evidence="4">2-keto-4-pentenoate hydratase/2-oxohepta-3-ene-1,7-dioic acid hydratase in catechol pathway</fullName>
    </submittedName>
</protein>
<proteinExistence type="inferred from homology"/>
<sequence>MRLAVIDGRASLLVDGTVVDIERASAGRFSATVDELYRDWAPFQAWAADAVASDRSEAALEPAQWGALAHAPQQIFAVGLNYVDHAAESGFNVPEHPMVFTKFASSISGPFEPLVLPTDSVDWEVELVAVVGAGGRNIAEADGFAAIAGFCIGQDYSARDVQMRGVPPQFSLGKSFTGFAPLGPVFVDTESFLQQSEITLECWIDDALVQSAPMNDMVFSVPRLVSELSAIVELRPGDVIFTGTPPGVGFGQNPPRYLRAGEVVRSAITGLGTMSQECVAP</sequence>
<dbReference type="GO" id="GO:0044281">
    <property type="term" value="P:small molecule metabolic process"/>
    <property type="evidence" value="ECO:0007669"/>
    <property type="project" value="UniProtKB-ARBA"/>
</dbReference>
<evidence type="ECO:0000256" key="1">
    <source>
        <dbReference type="ARBA" id="ARBA00010211"/>
    </source>
</evidence>
<dbReference type="InterPro" id="IPR036663">
    <property type="entry name" value="Fumarylacetoacetase_C_sf"/>
</dbReference>
<dbReference type="Pfam" id="PF01557">
    <property type="entry name" value="FAA_hydrolase"/>
    <property type="match status" value="1"/>
</dbReference>
<dbReference type="Gene3D" id="3.90.850.10">
    <property type="entry name" value="Fumarylacetoacetase-like, C-terminal domain"/>
    <property type="match status" value="1"/>
</dbReference>
<dbReference type="OrthoDB" id="9805307at2"/>
<dbReference type="InterPro" id="IPR051121">
    <property type="entry name" value="FAH"/>
</dbReference>
<dbReference type="EMBL" id="PGFH01000001">
    <property type="protein sequence ID" value="PJJ82536.1"/>
    <property type="molecule type" value="Genomic_DNA"/>
</dbReference>
<dbReference type="AlphaFoldDB" id="A0A2M9D9X9"/>
<dbReference type="GO" id="GO:0003824">
    <property type="term" value="F:catalytic activity"/>
    <property type="evidence" value="ECO:0007669"/>
    <property type="project" value="InterPro"/>
</dbReference>
<evidence type="ECO:0000313" key="4">
    <source>
        <dbReference type="EMBL" id="PJJ82536.1"/>
    </source>
</evidence>